<name>A0ABS9TCC6_9PSEU</name>
<dbReference type="NCBIfam" id="TIGR03558">
    <property type="entry name" value="oxido_grp_1"/>
    <property type="match status" value="1"/>
</dbReference>
<dbReference type="SUPFAM" id="SSF51679">
    <property type="entry name" value="Bacterial luciferase-like"/>
    <property type="match status" value="1"/>
</dbReference>
<evidence type="ECO:0000256" key="1">
    <source>
        <dbReference type="ARBA" id="ARBA00007789"/>
    </source>
</evidence>
<evidence type="ECO:0000259" key="2">
    <source>
        <dbReference type="Pfam" id="PF00296"/>
    </source>
</evidence>
<dbReference type="InterPro" id="IPR036661">
    <property type="entry name" value="Luciferase-like_sf"/>
</dbReference>
<dbReference type="PANTHER" id="PTHR30137:SF6">
    <property type="entry name" value="LUCIFERASE-LIKE MONOOXYGENASE"/>
    <property type="match status" value="1"/>
</dbReference>
<organism evidence="3 4">
    <name type="scientific">Pseudonocardia alaniniphila</name>
    <dbReference type="NCBI Taxonomy" id="75291"/>
    <lineage>
        <taxon>Bacteria</taxon>
        <taxon>Bacillati</taxon>
        <taxon>Actinomycetota</taxon>
        <taxon>Actinomycetes</taxon>
        <taxon>Pseudonocardiales</taxon>
        <taxon>Pseudonocardiaceae</taxon>
        <taxon>Pseudonocardia</taxon>
    </lineage>
</organism>
<gene>
    <name evidence="3" type="ORF">MMF94_10865</name>
</gene>
<dbReference type="PANTHER" id="PTHR30137">
    <property type="entry name" value="LUCIFERASE-LIKE MONOOXYGENASE"/>
    <property type="match status" value="1"/>
</dbReference>
<evidence type="ECO:0000313" key="3">
    <source>
        <dbReference type="EMBL" id="MCH6166185.1"/>
    </source>
</evidence>
<evidence type="ECO:0000313" key="4">
    <source>
        <dbReference type="Proteomes" id="UP001299970"/>
    </source>
</evidence>
<dbReference type="Gene3D" id="3.20.20.30">
    <property type="entry name" value="Luciferase-like domain"/>
    <property type="match status" value="1"/>
</dbReference>
<accession>A0ABS9TCC6</accession>
<dbReference type="InterPro" id="IPR011251">
    <property type="entry name" value="Luciferase-like_dom"/>
</dbReference>
<dbReference type="EMBL" id="JAKXMK010000008">
    <property type="protein sequence ID" value="MCH6166185.1"/>
    <property type="molecule type" value="Genomic_DNA"/>
</dbReference>
<dbReference type="InterPro" id="IPR019949">
    <property type="entry name" value="CmoO-like"/>
</dbReference>
<dbReference type="InterPro" id="IPR050766">
    <property type="entry name" value="Bact_Lucif_Oxidored"/>
</dbReference>
<comment type="similarity">
    <text evidence="1">To bacterial alkanal monooxygenase alpha and beta chains.</text>
</comment>
<proteinExistence type="predicted"/>
<dbReference type="Proteomes" id="UP001299970">
    <property type="component" value="Unassembled WGS sequence"/>
</dbReference>
<sequence length="338" mass="36537">MISVPLSVLELTWVQEGHSAQEALADTVEMARRIERLGYRRFWVGEHHSTYISAGVAPAVIIAQVAASTSSIMVGCGGVMLSNHAPFAVAEQFATLDALHPGRIDLGVGSGAGTTNERAVQALRRSSMGRGATDYARDVRALIEFLAGGISTDDLVLLPWYESSTPLWLLATSQHGAQLAADLGLPLVVGHHIRPENTTATVARYREVFQPSRWSGRPYVMLSVQAVCADTDERAEVLCRPADLLRADLVAGRTPTLLSPEAASYYEPSGADLDVISQARMHQVRGGPHAVVRRLAKLVAECRADELMIMTPVYDLADRTRSFELIITTVAAEAANRN</sequence>
<keyword evidence="4" id="KW-1185">Reference proteome</keyword>
<protein>
    <submittedName>
        <fullName evidence="3">LLM class flavin-dependent oxidoreductase</fullName>
    </submittedName>
</protein>
<feature type="domain" description="Luciferase-like" evidence="2">
    <location>
        <begin position="15"/>
        <end position="239"/>
    </location>
</feature>
<dbReference type="RefSeq" id="WP_241036216.1">
    <property type="nucleotide sequence ID" value="NZ_BAAAJF010000020.1"/>
</dbReference>
<comment type="caution">
    <text evidence="3">The sequence shown here is derived from an EMBL/GenBank/DDBJ whole genome shotgun (WGS) entry which is preliminary data.</text>
</comment>
<dbReference type="Pfam" id="PF00296">
    <property type="entry name" value="Bac_luciferase"/>
    <property type="match status" value="1"/>
</dbReference>
<reference evidence="3 4" key="1">
    <citation type="submission" date="2022-03" db="EMBL/GenBank/DDBJ databases">
        <title>Pseudonocardia alaer sp. nov., a novel actinomycete isolated from reed forest soil.</title>
        <authorList>
            <person name="Wang L."/>
        </authorList>
    </citation>
    <scope>NUCLEOTIDE SEQUENCE [LARGE SCALE GENOMIC DNA]</scope>
    <source>
        <strain evidence="3 4">Y-16303</strain>
    </source>
</reference>